<evidence type="ECO:0000313" key="4">
    <source>
        <dbReference type="Proteomes" id="UP000060016"/>
    </source>
</evidence>
<dbReference type="PATRIC" id="fig|156976.3.peg.154"/>
<sequence>MHKTRIATCLVAAAVALAPAAAADNSLVQLIRVVNGEVETADCNTLGAALRVAGLVDADTTRSQLVRKVNGAIGDDSSLRLVTAPTVNKLGDRALQCGVVKPDPVTPQSQAIEFVSQLSSRAGLPELRNLLP</sequence>
<dbReference type="Proteomes" id="UP000060016">
    <property type="component" value="Chromosome"/>
</dbReference>
<evidence type="ECO:0008006" key="5">
    <source>
        <dbReference type="Google" id="ProtNLM"/>
    </source>
</evidence>
<evidence type="ECO:0000313" key="3">
    <source>
        <dbReference type="EMBL" id="AKV57955.1"/>
    </source>
</evidence>
<feature type="chain" id="PRO_5005468045" description="Alpha helical Porin B" evidence="2">
    <location>
        <begin position="23"/>
        <end position="132"/>
    </location>
</feature>
<organism evidence="3 4">
    <name type="scientific">Corynebacterium riegelii</name>
    <dbReference type="NCBI Taxonomy" id="156976"/>
    <lineage>
        <taxon>Bacteria</taxon>
        <taxon>Bacillati</taxon>
        <taxon>Actinomycetota</taxon>
        <taxon>Actinomycetes</taxon>
        <taxon>Mycobacteriales</taxon>
        <taxon>Corynebacteriaceae</taxon>
        <taxon>Corynebacterium</taxon>
    </lineage>
</organism>
<keyword evidence="4" id="KW-1185">Reference proteome</keyword>
<evidence type="ECO:0000256" key="2">
    <source>
        <dbReference type="SAM" id="SignalP"/>
    </source>
</evidence>
<feature type="signal peptide" evidence="2">
    <location>
        <begin position="1"/>
        <end position="22"/>
    </location>
</feature>
<gene>
    <name evidence="3" type="ORF">AK829_00810</name>
</gene>
<dbReference type="Pfam" id="PF11565">
    <property type="entry name" value="PorB"/>
    <property type="match status" value="1"/>
</dbReference>
<protein>
    <recommendedName>
        <fullName evidence="5">Alpha helical Porin B</fullName>
    </recommendedName>
</protein>
<dbReference type="RefSeq" id="WP_052203429.1">
    <property type="nucleotide sequence ID" value="NZ_CP012342.1"/>
</dbReference>
<dbReference type="STRING" id="156976.AK829_00810"/>
<dbReference type="InterPro" id="IPR021114">
    <property type="entry name" value="Porin_PorB/PorC"/>
</dbReference>
<reference evidence="3 4" key="1">
    <citation type="submission" date="2015-08" db="EMBL/GenBank/DDBJ databases">
        <authorList>
            <person name="Babu N.S."/>
            <person name="Beckwith C.J."/>
            <person name="Beseler K.G."/>
            <person name="Brison A."/>
            <person name="Carone J.V."/>
            <person name="Caskin T.P."/>
            <person name="Diamond M."/>
            <person name="Durham M.E."/>
            <person name="Foxe J.M."/>
            <person name="Go M."/>
            <person name="Henderson B.A."/>
            <person name="Jones I.B."/>
            <person name="McGettigan J.A."/>
            <person name="Micheletti S.J."/>
            <person name="Nasrallah M.E."/>
            <person name="Ortiz D."/>
            <person name="Piller C.R."/>
            <person name="Privatt S.R."/>
            <person name="Schneider S.L."/>
            <person name="Sharp S."/>
            <person name="Smith T.C."/>
            <person name="Stanton J.D."/>
            <person name="Ullery H.E."/>
            <person name="Wilson R.J."/>
            <person name="Serrano M.G."/>
            <person name="Buck G."/>
            <person name="Lee V."/>
            <person name="Wang Y."/>
            <person name="Carvalho R."/>
            <person name="Voegtly L."/>
            <person name="Shi R."/>
            <person name="Duckworth R."/>
            <person name="Johnson A."/>
            <person name="Loviza R."/>
            <person name="Walstead R."/>
            <person name="Shah Z."/>
            <person name="Kiflezghi M."/>
            <person name="Wade K."/>
            <person name="Ball S.L."/>
            <person name="Bradley K.W."/>
            <person name="Asai D.J."/>
            <person name="Bowman C.A."/>
            <person name="Russell D.A."/>
            <person name="Pope W.H."/>
            <person name="Jacobs-Sera D."/>
            <person name="Hendrix R.W."/>
            <person name="Hatfull G.F."/>
        </authorList>
    </citation>
    <scope>NUCLEOTIDE SEQUENCE [LARGE SCALE GENOMIC DNA]</scope>
    <source>
        <strain evidence="3 4">PUDD_83A45</strain>
    </source>
</reference>
<name>A0A0K1R948_9CORY</name>
<dbReference type="EMBL" id="CP012342">
    <property type="protein sequence ID" value="AKV57955.1"/>
    <property type="molecule type" value="Genomic_DNA"/>
</dbReference>
<dbReference type="PROSITE" id="PS00306">
    <property type="entry name" value="CASEIN_ALPHA_BETA"/>
    <property type="match status" value="1"/>
</dbReference>
<dbReference type="AlphaFoldDB" id="A0A0K1R948"/>
<proteinExistence type="predicted"/>
<dbReference type="InterPro" id="IPR031305">
    <property type="entry name" value="Casein_CS"/>
</dbReference>
<evidence type="ECO:0000256" key="1">
    <source>
        <dbReference type="ARBA" id="ARBA00022729"/>
    </source>
</evidence>
<dbReference type="KEGG" id="crie:AK829_00810"/>
<keyword evidence="1 2" id="KW-0732">Signal</keyword>
<accession>A0A0K1R948</accession>